<evidence type="ECO:0000256" key="2">
    <source>
        <dbReference type="ARBA" id="ARBA00022908"/>
    </source>
</evidence>
<dbReference type="PROSITE" id="PS51898">
    <property type="entry name" value="TYR_RECOMBINASE"/>
    <property type="match status" value="1"/>
</dbReference>
<reference evidence="6 7" key="1">
    <citation type="submission" date="2024-06" db="EMBL/GenBank/DDBJ databases">
        <title>Construction of an artificial bacterial consortium using nitrogen cycle bacteria from Cuatro Cienegas Basin and a mangrove forest.</title>
        <authorList>
            <person name="Aguilera-Najera D."/>
            <person name="Marquez-Cianci L."/>
            <person name="Martinez-Perez E."/>
            <person name="Rosas-Barrera M."/>
            <person name="Rodriguez-Cruz U.E."/>
            <person name="Tapia-Lopez R."/>
            <person name="Eguiarte L.E."/>
            <person name="Souza-Saldivar V."/>
        </authorList>
    </citation>
    <scope>NUCLEOTIDE SEQUENCE [LARGE SCALE GENOMIC DNA]</scope>
    <source>
        <strain evidence="6 7">S14-15</strain>
    </source>
</reference>
<name>A0ABV1S2N0_BACAB</name>
<keyword evidence="4" id="KW-0233">DNA recombination</keyword>
<accession>A0ABV1S2N0</accession>
<keyword evidence="2" id="KW-0229">DNA integration</keyword>
<feature type="domain" description="Tyr recombinase" evidence="5">
    <location>
        <begin position="191"/>
        <end position="395"/>
    </location>
</feature>
<keyword evidence="7" id="KW-1185">Reference proteome</keyword>
<dbReference type="RefSeq" id="WP_265154086.1">
    <property type="nucleotide sequence ID" value="NZ_CP128109.1"/>
</dbReference>
<dbReference type="InterPro" id="IPR002104">
    <property type="entry name" value="Integrase_catalytic"/>
</dbReference>
<dbReference type="PANTHER" id="PTHR30349:SF41">
    <property type="entry name" value="INTEGRASE_RECOMBINASE PROTEIN MJ0367-RELATED"/>
    <property type="match status" value="1"/>
</dbReference>
<dbReference type="InterPro" id="IPR011010">
    <property type="entry name" value="DNA_brk_join_enz"/>
</dbReference>
<dbReference type="SUPFAM" id="SSF56349">
    <property type="entry name" value="DNA breaking-rejoining enzymes"/>
    <property type="match status" value="1"/>
</dbReference>
<dbReference type="Gene3D" id="1.10.150.130">
    <property type="match status" value="1"/>
</dbReference>
<comment type="caution">
    <text evidence="6">The sequence shown here is derived from an EMBL/GenBank/DDBJ whole genome shotgun (WGS) entry which is preliminary data.</text>
</comment>
<sequence length="411" mass="47964">MASIEKRGSNSFRLVVETGYDVNGKRKKKTKTIRIEDTKLLKTKRRLQEYLSDQLYQFKIEVSSEEYIEPEKLTFESFIAKWKEKKLYQKSGKPYSLTTSDVYWGHLKNHVLPVFGNKKMEQIKSLHIVDFLDSLKKDGARKDGKSEGLSGATIQSIFKILQVVFKTATEEWKIIKVDPMKGLPQPEHEKQEMNYFEADEAAECIKILYQEVDIKWRLYFLAAMIGGLRRGEGLALEWHLDVDWDLGGFHINRSISKTVDGKPYVKEPKTRSSKRFVKMPNWYMDELKQYHIMWKKEKLLVGDLWEGDDHQYLFHNGFGEPYYYTTPTSKWSKIKNKHKLKNIRLHDLRHTMVALLLEAGESINAIQKRAGHASAKTTSDIYGHVTNKLEFNTAEHFNRFDPKNTEKQTGG</sequence>
<dbReference type="InterPro" id="IPR050090">
    <property type="entry name" value="Tyrosine_recombinase_XerCD"/>
</dbReference>
<evidence type="ECO:0000259" key="5">
    <source>
        <dbReference type="PROSITE" id="PS51898"/>
    </source>
</evidence>
<gene>
    <name evidence="6" type="ORF">ABQG71_06230</name>
</gene>
<evidence type="ECO:0000313" key="6">
    <source>
        <dbReference type="EMBL" id="MER3120784.1"/>
    </source>
</evidence>
<organism evidence="6 7">
    <name type="scientific">Bacillus altitudinis</name>
    <dbReference type="NCBI Taxonomy" id="293387"/>
    <lineage>
        <taxon>Bacteria</taxon>
        <taxon>Bacillati</taxon>
        <taxon>Bacillota</taxon>
        <taxon>Bacilli</taxon>
        <taxon>Bacillales</taxon>
        <taxon>Bacillaceae</taxon>
        <taxon>Bacillus</taxon>
    </lineage>
</organism>
<dbReference type="Pfam" id="PF00589">
    <property type="entry name" value="Phage_integrase"/>
    <property type="match status" value="1"/>
</dbReference>
<dbReference type="Proteomes" id="UP001467674">
    <property type="component" value="Unassembled WGS sequence"/>
</dbReference>
<dbReference type="Pfam" id="PF14659">
    <property type="entry name" value="Phage_int_SAM_3"/>
    <property type="match status" value="1"/>
</dbReference>
<dbReference type="EMBL" id="JBEOME010000002">
    <property type="protein sequence ID" value="MER3120784.1"/>
    <property type="molecule type" value="Genomic_DNA"/>
</dbReference>
<evidence type="ECO:0000256" key="1">
    <source>
        <dbReference type="ARBA" id="ARBA00008857"/>
    </source>
</evidence>
<dbReference type="InterPro" id="IPR010998">
    <property type="entry name" value="Integrase_recombinase_N"/>
</dbReference>
<dbReference type="InterPro" id="IPR013762">
    <property type="entry name" value="Integrase-like_cat_sf"/>
</dbReference>
<dbReference type="PANTHER" id="PTHR30349">
    <property type="entry name" value="PHAGE INTEGRASE-RELATED"/>
    <property type="match status" value="1"/>
</dbReference>
<protein>
    <submittedName>
        <fullName evidence="6">Site-specific integrase</fullName>
    </submittedName>
</protein>
<comment type="similarity">
    <text evidence="1">Belongs to the 'phage' integrase family.</text>
</comment>
<dbReference type="Gene3D" id="1.10.443.10">
    <property type="entry name" value="Intergrase catalytic core"/>
    <property type="match status" value="1"/>
</dbReference>
<evidence type="ECO:0000256" key="4">
    <source>
        <dbReference type="ARBA" id="ARBA00023172"/>
    </source>
</evidence>
<evidence type="ECO:0000256" key="3">
    <source>
        <dbReference type="ARBA" id="ARBA00023125"/>
    </source>
</evidence>
<dbReference type="InterPro" id="IPR004107">
    <property type="entry name" value="Integrase_SAM-like_N"/>
</dbReference>
<keyword evidence="3" id="KW-0238">DNA-binding</keyword>
<proteinExistence type="inferred from homology"/>
<dbReference type="CDD" id="cd01189">
    <property type="entry name" value="INT_ICEBs1_C_like"/>
    <property type="match status" value="1"/>
</dbReference>
<evidence type="ECO:0000313" key="7">
    <source>
        <dbReference type="Proteomes" id="UP001467674"/>
    </source>
</evidence>